<dbReference type="CDD" id="cd03137">
    <property type="entry name" value="GATase1_AraC_1"/>
    <property type="match status" value="1"/>
</dbReference>
<dbReference type="PROSITE" id="PS01124">
    <property type="entry name" value="HTH_ARAC_FAMILY_2"/>
    <property type="match status" value="1"/>
</dbReference>
<evidence type="ECO:0000313" key="5">
    <source>
        <dbReference type="Proteomes" id="UP001374803"/>
    </source>
</evidence>
<dbReference type="SUPFAM" id="SSF46689">
    <property type="entry name" value="Homeodomain-like"/>
    <property type="match status" value="2"/>
</dbReference>
<feature type="domain" description="HTH araC/xylS-type" evidence="3">
    <location>
        <begin position="215"/>
        <end position="313"/>
    </location>
</feature>
<organism evidence="4 5">
    <name type="scientific">Pendulispora rubella</name>
    <dbReference type="NCBI Taxonomy" id="2741070"/>
    <lineage>
        <taxon>Bacteria</taxon>
        <taxon>Pseudomonadati</taxon>
        <taxon>Myxococcota</taxon>
        <taxon>Myxococcia</taxon>
        <taxon>Myxococcales</taxon>
        <taxon>Sorangiineae</taxon>
        <taxon>Pendulisporaceae</taxon>
        <taxon>Pendulispora</taxon>
    </lineage>
</organism>
<dbReference type="InterPro" id="IPR018060">
    <property type="entry name" value="HTH_AraC"/>
</dbReference>
<dbReference type="Proteomes" id="UP001374803">
    <property type="component" value="Chromosome"/>
</dbReference>
<reference evidence="4" key="1">
    <citation type="submission" date="2021-12" db="EMBL/GenBank/DDBJ databases">
        <title>Discovery of the Pendulisporaceae a myxobacterial family with distinct sporulation behavior and unique specialized metabolism.</title>
        <authorList>
            <person name="Garcia R."/>
            <person name="Popoff A."/>
            <person name="Bader C.D."/>
            <person name="Loehr J."/>
            <person name="Walesch S."/>
            <person name="Walt C."/>
            <person name="Boldt J."/>
            <person name="Bunk B."/>
            <person name="Haeckl F.J.F.P.J."/>
            <person name="Gunesch A.P."/>
            <person name="Birkelbach J."/>
            <person name="Nuebel U."/>
            <person name="Pietschmann T."/>
            <person name="Bach T."/>
            <person name="Mueller R."/>
        </authorList>
    </citation>
    <scope>NUCLEOTIDE SEQUENCE</scope>
    <source>
        <strain evidence="4">MSr11367</strain>
    </source>
</reference>
<evidence type="ECO:0000256" key="2">
    <source>
        <dbReference type="ARBA" id="ARBA00023163"/>
    </source>
</evidence>
<keyword evidence="5" id="KW-1185">Reference proteome</keyword>
<dbReference type="InterPro" id="IPR029062">
    <property type="entry name" value="Class_I_gatase-like"/>
</dbReference>
<keyword evidence="2" id="KW-0804">Transcription</keyword>
<dbReference type="SUPFAM" id="SSF52317">
    <property type="entry name" value="Class I glutamine amidotransferase-like"/>
    <property type="match status" value="1"/>
</dbReference>
<dbReference type="InterPro" id="IPR002818">
    <property type="entry name" value="DJ-1/PfpI"/>
</dbReference>
<protein>
    <submittedName>
        <fullName evidence="4">Helix-turn-helix domain-containing protein</fullName>
    </submittedName>
</protein>
<gene>
    <name evidence="4" type="ORF">LVJ94_28315</name>
</gene>
<dbReference type="InterPro" id="IPR009057">
    <property type="entry name" value="Homeodomain-like_sf"/>
</dbReference>
<dbReference type="PANTHER" id="PTHR43130:SF3">
    <property type="entry name" value="HTH-TYPE TRANSCRIPTIONAL REGULATOR RV1931C"/>
    <property type="match status" value="1"/>
</dbReference>
<dbReference type="InterPro" id="IPR052158">
    <property type="entry name" value="INH-QAR"/>
</dbReference>
<dbReference type="PANTHER" id="PTHR43130">
    <property type="entry name" value="ARAC-FAMILY TRANSCRIPTIONAL REGULATOR"/>
    <property type="match status" value="1"/>
</dbReference>
<evidence type="ECO:0000259" key="3">
    <source>
        <dbReference type="PROSITE" id="PS01124"/>
    </source>
</evidence>
<dbReference type="SMART" id="SM00342">
    <property type="entry name" value="HTH_ARAC"/>
    <property type="match status" value="1"/>
</dbReference>
<accession>A0ABZ2KQ93</accession>
<name>A0ABZ2KQ93_9BACT</name>
<proteinExistence type="predicted"/>
<evidence type="ECO:0000256" key="1">
    <source>
        <dbReference type="ARBA" id="ARBA00023015"/>
    </source>
</evidence>
<dbReference type="Pfam" id="PF12833">
    <property type="entry name" value="HTH_18"/>
    <property type="match status" value="1"/>
</dbReference>
<dbReference type="EMBL" id="CP089983">
    <property type="protein sequence ID" value="WXB00814.1"/>
    <property type="molecule type" value="Genomic_DNA"/>
</dbReference>
<dbReference type="RefSeq" id="WP_394830416.1">
    <property type="nucleotide sequence ID" value="NZ_CP089929.1"/>
</dbReference>
<dbReference type="Gene3D" id="3.40.50.880">
    <property type="match status" value="1"/>
</dbReference>
<keyword evidence="1" id="KW-0805">Transcription regulation</keyword>
<dbReference type="Pfam" id="PF01965">
    <property type="entry name" value="DJ-1_PfpI"/>
    <property type="match status" value="1"/>
</dbReference>
<evidence type="ECO:0000313" key="4">
    <source>
        <dbReference type="EMBL" id="WXB00814.1"/>
    </source>
</evidence>
<dbReference type="Gene3D" id="1.10.10.60">
    <property type="entry name" value="Homeodomain-like"/>
    <property type="match status" value="1"/>
</dbReference>
<sequence length="318" mass="35123">MVRTVAVVAFDRISPFHLSVPCIVFEEEAPGALAQHYRLRVCAAERGPLRATSGFELRMERGLPALSHADIIIVPSWRNLEERPPEALLSALRRAHARGAILVGLCFGAFVIADTGLLDGRSATTHWQAAPAFARRFPSIRLQSDVLYVDEGDILTSAGAAAGIDCCLHLVRKQCGAEIANHVARRLVVAPHRQGSQAQYIEHPATDVPRGHHLTELLDWARAHLHEPLDVDGLAARVAMSRRSFTRHFRKLTGTSVTQWLLEQRLFLAQRLLETTDDSIERIAEASGFGGAVSLRQHFSAAYTTTPSAWRREFRGPS</sequence>